<dbReference type="Pfam" id="PF03279">
    <property type="entry name" value="Lip_A_acyltrans"/>
    <property type="match status" value="1"/>
</dbReference>
<dbReference type="Proteomes" id="UP000295096">
    <property type="component" value="Unassembled WGS sequence"/>
</dbReference>
<comment type="caution">
    <text evidence="8">The sequence shown here is derived from an EMBL/GenBank/DDBJ whole genome shotgun (WGS) entry which is preliminary data.</text>
</comment>
<dbReference type="PANTHER" id="PTHR30606:SF9">
    <property type="entry name" value="LIPID A BIOSYNTHESIS LAUROYLTRANSFERASE"/>
    <property type="match status" value="1"/>
</dbReference>
<dbReference type="EMBL" id="SMSJ01000041">
    <property type="protein sequence ID" value="TDH60269.1"/>
    <property type="molecule type" value="Genomic_DNA"/>
</dbReference>
<sequence length="314" mass="35101">MATRLNAEALAAERTRPEWTRVPERGSVTLARFMLWLVHGIGWWPGHLLLYPIAGYFLLASPRPRAAARAYLARALGRRPGLRDLYRLYFTFASTILDRAFLVSGRAERYRVEVHGLEALQAQIAEGRGCLIFGAHLGSFEALRLVADRGCPVELAIMMHEANAARLKAVFDAVGGTARTAAVIPLGTAESMLRAQECLQRNGLVGLLADRAPRAERVLEVPFLGQPAPLPTGPHLLAAVLGAPVMLAFGIWRGPRHYEVRFEPFAEPLPPSRAGREAAIAERVRRYAERLEALCREHPYNWFNFYDFWRRDAT</sequence>
<evidence type="ECO:0000256" key="7">
    <source>
        <dbReference type="SAM" id="Phobius"/>
    </source>
</evidence>
<keyword evidence="7" id="KW-0812">Transmembrane</keyword>
<comment type="subcellular location">
    <subcellularLocation>
        <location evidence="1">Cell inner membrane</location>
    </subcellularLocation>
</comment>
<protein>
    <submittedName>
        <fullName evidence="8">Lipid A biosynthesis acyltransferase</fullName>
    </submittedName>
</protein>
<keyword evidence="4 8" id="KW-0808">Transferase</keyword>
<reference evidence="8 9" key="1">
    <citation type="journal article" date="2016" name="J. Microbiol.">
        <title>Dankookia rubra gen. nov., sp. nov., an alphaproteobacterium isolated from sediment of a shallow stream.</title>
        <authorList>
            <person name="Kim W.H."/>
            <person name="Kim D.H."/>
            <person name="Kang K."/>
            <person name="Ahn T.Y."/>
        </authorList>
    </citation>
    <scope>NUCLEOTIDE SEQUENCE [LARGE SCALE GENOMIC DNA]</scope>
    <source>
        <strain evidence="8 9">JCM30602</strain>
    </source>
</reference>
<evidence type="ECO:0000256" key="5">
    <source>
        <dbReference type="ARBA" id="ARBA00023136"/>
    </source>
</evidence>
<dbReference type="InterPro" id="IPR004960">
    <property type="entry name" value="LipA_acyltrans"/>
</dbReference>
<evidence type="ECO:0000256" key="6">
    <source>
        <dbReference type="ARBA" id="ARBA00023315"/>
    </source>
</evidence>
<dbReference type="OrthoDB" id="9808633at2"/>
<keyword evidence="3" id="KW-0997">Cell inner membrane</keyword>
<name>A0A4R5QCD6_9PROT</name>
<keyword evidence="7" id="KW-1133">Transmembrane helix</keyword>
<dbReference type="GO" id="GO:0009247">
    <property type="term" value="P:glycolipid biosynthetic process"/>
    <property type="evidence" value="ECO:0007669"/>
    <property type="project" value="UniProtKB-ARBA"/>
</dbReference>
<keyword evidence="6 8" id="KW-0012">Acyltransferase</keyword>
<dbReference type="RefSeq" id="WP_133290925.1">
    <property type="nucleotide sequence ID" value="NZ_SMSJ01000041.1"/>
</dbReference>
<proteinExistence type="predicted"/>
<dbReference type="GO" id="GO:0016746">
    <property type="term" value="F:acyltransferase activity"/>
    <property type="evidence" value="ECO:0007669"/>
    <property type="project" value="UniProtKB-KW"/>
</dbReference>
<dbReference type="PANTHER" id="PTHR30606">
    <property type="entry name" value="LIPID A BIOSYNTHESIS LAUROYL ACYLTRANSFERASE"/>
    <property type="match status" value="1"/>
</dbReference>
<organism evidence="8 9">
    <name type="scientific">Dankookia rubra</name>
    <dbReference type="NCBI Taxonomy" id="1442381"/>
    <lineage>
        <taxon>Bacteria</taxon>
        <taxon>Pseudomonadati</taxon>
        <taxon>Pseudomonadota</taxon>
        <taxon>Alphaproteobacteria</taxon>
        <taxon>Acetobacterales</taxon>
        <taxon>Roseomonadaceae</taxon>
        <taxon>Dankookia</taxon>
    </lineage>
</organism>
<dbReference type="GO" id="GO:0005886">
    <property type="term" value="C:plasma membrane"/>
    <property type="evidence" value="ECO:0007669"/>
    <property type="project" value="UniProtKB-SubCell"/>
</dbReference>
<evidence type="ECO:0000313" key="9">
    <source>
        <dbReference type="Proteomes" id="UP000295096"/>
    </source>
</evidence>
<feature type="transmembrane region" description="Helical" evidence="7">
    <location>
        <begin position="33"/>
        <end position="59"/>
    </location>
</feature>
<evidence type="ECO:0000256" key="2">
    <source>
        <dbReference type="ARBA" id="ARBA00022475"/>
    </source>
</evidence>
<gene>
    <name evidence="8" type="ORF">E2C06_22900</name>
</gene>
<dbReference type="CDD" id="cd07984">
    <property type="entry name" value="LPLAT_LABLAT-like"/>
    <property type="match status" value="1"/>
</dbReference>
<evidence type="ECO:0000256" key="4">
    <source>
        <dbReference type="ARBA" id="ARBA00022679"/>
    </source>
</evidence>
<keyword evidence="2" id="KW-1003">Cell membrane</keyword>
<evidence type="ECO:0000256" key="1">
    <source>
        <dbReference type="ARBA" id="ARBA00004533"/>
    </source>
</evidence>
<dbReference type="InterPro" id="IPR014548">
    <property type="entry name" value="Ac_Trasf"/>
</dbReference>
<evidence type="ECO:0000256" key="3">
    <source>
        <dbReference type="ARBA" id="ARBA00022519"/>
    </source>
</evidence>
<dbReference type="AlphaFoldDB" id="A0A4R5QCD6"/>
<accession>A0A4R5QCD6</accession>
<dbReference type="PIRSF" id="PIRSF028561">
    <property type="entry name" value="Ac_Trasf"/>
    <property type="match status" value="1"/>
</dbReference>
<evidence type="ECO:0000313" key="8">
    <source>
        <dbReference type="EMBL" id="TDH60269.1"/>
    </source>
</evidence>
<keyword evidence="5 7" id="KW-0472">Membrane</keyword>
<keyword evidence="9" id="KW-1185">Reference proteome</keyword>